<sequence>DWEKKSGIYKTGLIQSAVNDMWFANRNDEGVIYSKYFDPLPVKLLALILTAIECCLDEWITGMKEDIKFSSTAYTPVYLVHLSSLQRFDERTSHYKLLEKIRVNI</sequence>
<proteinExistence type="predicted"/>
<dbReference type="EMBL" id="JABBWE010000018">
    <property type="protein sequence ID" value="KAG1796826.1"/>
    <property type="molecule type" value="Genomic_DNA"/>
</dbReference>
<protein>
    <recommendedName>
        <fullName evidence="1">DUF6532 domain-containing protein</fullName>
    </recommendedName>
</protein>
<organism evidence="2 3">
    <name type="scientific">Suillus plorans</name>
    <dbReference type="NCBI Taxonomy" id="116603"/>
    <lineage>
        <taxon>Eukaryota</taxon>
        <taxon>Fungi</taxon>
        <taxon>Dikarya</taxon>
        <taxon>Basidiomycota</taxon>
        <taxon>Agaricomycotina</taxon>
        <taxon>Agaricomycetes</taxon>
        <taxon>Agaricomycetidae</taxon>
        <taxon>Boletales</taxon>
        <taxon>Suillineae</taxon>
        <taxon>Suillaceae</taxon>
        <taxon>Suillus</taxon>
    </lineage>
</organism>
<name>A0A9P7IX97_9AGAM</name>
<dbReference type="InterPro" id="IPR045341">
    <property type="entry name" value="DUF6532"/>
</dbReference>
<feature type="non-terminal residue" evidence="2">
    <location>
        <position position="105"/>
    </location>
</feature>
<feature type="domain" description="DUF6532" evidence="1">
    <location>
        <begin position="4"/>
        <end position="88"/>
    </location>
</feature>
<evidence type="ECO:0000313" key="2">
    <source>
        <dbReference type="EMBL" id="KAG1796826.1"/>
    </source>
</evidence>
<keyword evidence="3" id="KW-1185">Reference proteome</keyword>
<dbReference type="GeneID" id="64590175"/>
<dbReference type="AlphaFoldDB" id="A0A9P7IX97"/>
<reference evidence="2" key="1">
    <citation type="journal article" date="2020" name="New Phytol.">
        <title>Comparative genomics reveals dynamic genome evolution in host specialist ectomycorrhizal fungi.</title>
        <authorList>
            <person name="Lofgren L.A."/>
            <person name="Nguyen N.H."/>
            <person name="Vilgalys R."/>
            <person name="Ruytinx J."/>
            <person name="Liao H.L."/>
            <person name="Branco S."/>
            <person name="Kuo A."/>
            <person name="LaButti K."/>
            <person name="Lipzen A."/>
            <person name="Andreopoulos W."/>
            <person name="Pangilinan J."/>
            <person name="Riley R."/>
            <person name="Hundley H."/>
            <person name="Na H."/>
            <person name="Barry K."/>
            <person name="Grigoriev I.V."/>
            <person name="Stajich J.E."/>
            <person name="Kennedy P.G."/>
        </authorList>
    </citation>
    <scope>NUCLEOTIDE SEQUENCE</scope>
    <source>
        <strain evidence="2">S12</strain>
    </source>
</reference>
<dbReference type="Pfam" id="PF20149">
    <property type="entry name" value="DUF6532"/>
    <property type="match status" value="1"/>
</dbReference>
<evidence type="ECO:0000313" key="3">
    <source>
        <dbReference type="Proteomes" id="UP000719766"/>
    </source>
</evidence>
<gene>
    <name evidence="2" type="ORF">HD556DRAFT_1203065</name>
</gene>
<comment type="caution">
    <text evidence="2">The sequence shown here is derived from an EMBL/GenBank/DDBJ whole genome shotgun (WGS) entry which is preliminary data.</text>
</comment>
<feature type="non-terminal residue" evidence="2">
    <location>
        <position position="1"/>
    </location>
</feature>
<evidence type="ECO:0000259" key="1">
    <source>
        <dbReference type="Pfam" id="PF20149"/>
    </source>
</evidence>
<dbReference type="OrthoDB" id="3249407at2759"/>
<dbReference type="RefSeq" id="XP_041162183.1">
    <property type="nucleotide sequence ID" value="XM_041296411.1"/>
</dbReference>
<accession>A0A9P7IX97</accession>
<dbReference type="Proteomes" id="UP000719766">
    <property type="component" value="Unassembled WGS sequence"/>
</dbReference>